<keyword evidence="4" id="KW-1185">Reference proteome</keyword>
<keyword evidence="2" id="KW-1133">Transmembrane helix</keyword>
<keyword evidence="2" id="KW-0812">Transmembrane</keyword>
<name>A0A7W9Q7E1_9ACTN</name>
<dbReference type="EMBL" id="JACHJL010000002">
    <property type="protein sequence ID" value="MBB5933907.1"/>
    <property type="molecule type" value="Genomic_DNA"/>
</dbReference>
<evidence type="ECO:0000313" key="3">
    <source>
        <dbReference type="EMBL" id="MBB5933907.1"/>
    </source>
</evidence>
<comment type="caution">
    <text evidence="3">The sequence shown here is derived from an EMBL/GenBank/DDBJ whole genome shotgun (WGS) entry which is preliminary data.</text>
</comment>
<sequence length="614" mass="66849">MSDFQERPAHRTPSGSDTAHQADHEAHGAHVDQVFLRWDGNQGRQGTGMKAVAHSCHPERAAELGRELGPLLWVSGTTSPRRSVVRTMSRDGHVMLIQRWPTTDPSGRPSTVSHVLIGEPGSLKTRQCIGLAHGGWSKREYAETVTGELPPLECATLAALARERLNGMSAALPMVRKALTLVTAEWLRDPTQRVSLLADGAVLPHWPERDAVPLVYLGLFMLFGSWFRQEWTFATYDTVDTHQLRLMCVPRWEPDTGGTGPLARVMGRPPAHSEFEQGAAARLVEYLLTHPTEVAGLPQLVKELQDGTELSWAQRSARLRKILAPTRAPSARTTPAAPSPTPPAAPHAPTPAAPAPAAWQAAPGAGQQALTHEAPGLHAALRDRKHGNPMQRGLLREHLREQLRTVSDEVLLHEMHLGELPRPSLELLLDELGRAPRVQARQPATQHKLCTVVLSNDLYIEPNGLGGEPVSRTDQVHRAADLFTWAVAPLARDERYLPDLRELLYRMFRDRPTAESWLRVSIIAPHSGVAPDLPPTLWQQILRDMLQPSQVPPAAAHTSFAGSVPASAPELAVDASAPNSLADRFSDLLTSPGCVVAAGAGLISVLIAILVILV</sequence>
<feature type="compositionally biased region" description="Low complexity" evidence="1">
    <location>
        <begin position="324"/>
        <end position="336"/>
    </location>
</feature>
<dbReference type="RefSeq" id="WP_184569223.1">
    <property type="nucleotide sequence ID" value="NZ_JACHJL010000002.1"/>
</dbReference>
<reference evidence="3 4" key="1">
    <citation type="submission" date="2020-08" db="EMBL/GenBank/DDBJ databases">
        <title>Genomic Encyclopedia of Type Strains, Phase III (KMG-III): the genomes of soil and plant-associated and newly described type strains.</title>
        <authorList>
            <person name="Whitman W."/>
        </authorList>
    </citation>
    <scope>NUCLEOTIDE SEQUENCE [LARGE SCALE GENOMIC DNA]</scope>
    <source>
        <strain evidence="3 4">CECT 8305</strain>
    </source>
</reference>
<protein>
    <submittedName>
        <fullName evidence="3">Uncharacterized protein</fullName>
    </submittedName>
</protein>
<evidence type="ECO:0000256" key="2">
    <source>
        <dbReference type="SAM" id="Phobius"/>
    </source>
</evidence>
<dbReference type="Proteomes" id="UP000588098">
    <property type="component" value="Unassembled WGS sequence"/>
</dbReference>
<accession>A0A7W9Q7E1</accession>
<feature type="compositionally biased region" description="Low complexity" evidence="1">
    <location>
        <begin position="355"/>
        <end position="369"/>
    </location>
</feature>
<evidence type="ECO:0000313" key="4">
    <source>
        <dbReference type="Proteomes" id="UP000588098"/>
    </source>
</evidence>
<dbReference type="AlphaFoldDB" id="A0A7W9Q7E1"/>
<keyword evidence="2" id="KW-0472">Membrane</keyword>
<feature type="region of interest" description="Disordered" evidence="1">
    <location>
        <begin position="1"/>
        <end position="27"/>
    </location>
</feature>
<feature type="region of interest" description="Disordered" evidence="1">
    <location>
        <begin position="323"/>
        <end position="370"/>
    </location>
</feature>
<feature type="compositionally biased region" description="Pro residues" evidence="1">
    <location>
        <begin position="337"/>
        <end position="354"/>
    </location>
</feature>
<feature type="transmembrane region" description="Helical" evidence="2">
    <location>
        <begin position="595"/>
        <end position="613"/>
    </location>
</feature>
<gene>
    <name evidence="3" type="ORF">FHS42_000933</name>
</gene>
<organism evidence="3 4">
    <name type="scientific">Streptomyces zagrosensis</name>
    <dbReference type="NCBI Taxonomy" id="1042984"/>
    <lineage>
        <taxon>Bacteria</taxon>
        <taxon>Bacillati</taxon>
        <taxon>Actinomycetota</taxon>
        <taxon>Actinomycetes</taxon>
        <taxon>Kitasatosporales</taxon>
        <taxon>Streptomycetaceae</taxon>
        <taxon>Streptomyces</taxon>
    </lineage>
</organism>
<proteinExistence type="predicted"/>
<evidence type="ECO:0000256" key="1">
    <source>
        <dbReference type="SAM" id="MobiDB-lite"/>
    </source>
</evidence>